<dbReference type="InterPro" id="IPR001214">
    <property type="entry name" value="SET_dom"/>
</dbReference>
<evidence type="ECO:0000259" key="2">
    <source>
        <dbReference type="PROSITE" id="PS50280"/>
    </source>
</evidence>
<dbReference type="Pfam" id="PF00856">
    <property type="entry name" value="SET"/>
    <property type="match status" value="1"/>
</dbReference>
<dbReference type="EMBL" id="KZ107839">
    <property type="protein sequence ID" value="OSS53014.1"/>
    <property type="molecule type" value="Genomic_DNA"/>
</dbReference>
<feature type="signal peptide" evidence="1">
    <location>
        <begin position="1"/>
        <end position="18"/>
    </location>
</feature>
<keyword evidence="1" id="KW-0732">Signal</keyword>
<dbReference type="PANTHER" id="PTHR47332">
    <property type="entry name" value="SET DOMAIN-CONTAINING PROTEIN 5"/>
    <property type="match status" value="1"/>
</dbReference>
<gene>
    <name evidence="3" type="ORF">B5807_02811</name>
</gene>
<feature type="domain" description="SET" evidence="2">
    <location>
        <begin position="49"/>
        <end position="200"/>
    </location>
</feature>
<organism evidence="3 4">
    <name type="scientific">Epicoccum nigrum</name>
    <name type="common">Soil fungus</name>
    <name type="synonym">Epicoccum purpurascens</name>
    <dbReference type="NCBI Taxonomy" id="105696"/>
    <lineage>
        <taxon>Eukaryota</taxon>
        <taxon>Fungi</taxon>
        <taxon>Dikarya</taxon>
        <taxon>Ascomycota</taxon>
        <taxon>Pezizomycotina</taxon>
        <taxon>Dothideomycetes</taxon>
        <taxon>Pleosporomycetidae</taxon>
        <taxon>Pleosporales</taxon>
        <taxon>Pleosporineae</taxon>
        <taxon>Didymellaceae</taxon>
        <taxon>Epicoccum</taxon>
    </lineage>
</organism>
<dbReference type="InterPro" id="IPR053185">
    <property type="entry name" value="SET_domain_protein"/>
</dbReference>
<dbReference type="AlphaFoldDB" id="A0A1Y2MA78"/>
<keyword evidence="4" id="KW-1185">Reference proteome</keyword>
<dbReference type="Gene3D" id="2.170.270.10">
    <property type="entry name" value="SET domain"/>
    <property type="match status" value="1"/>
</dbReference>
<dbReference type="InterPro" id="IPR046341">
    <property type="entry name" value="SET_dom_sf"/>
</dbReference>
<feature type="chain" id="PRO_5012011207" description="SET domain-containing protein" evidence="1">
    <location>
        <begin position="19"/>
        <end position="362"/>
    </location>
</feature>
<evidence type="ECO:0000313" key="3">
    <source>
        <dbReference type="EMBL" id="OSS53014.1"/>
    </source>
</evidence>
<dbReference type="SMART" id="SM00317">
    <property type="entry name" value="SET"/>
    <property type="match status" value="1"/>
</dbReference>
<dbReference type="PROSITE" id="PS50280">
    <property type="entry name" value="SET"/>
    <property type="match status" value="1"/>
</dbReference>
<dbReference type="InParanoid" id="A0A1Y2MA78"/>
<name>A0A1Y2MA78_EPING</name>
<dbReference type="PANTHER" id="PTHR47332:SF2">
    <property type="entry name" value="SET-6"/>
    <property type="match status" value="1"/>
</dbReference>
<evidence type="ECO:0000256" key="1">
    <source>
        <dbReference type="SAM" id="SignalP"/>
    </source>
</evidence>
<reference evidence="3 4" key="1">
    <citation type="journal article" date="2017" name="Genome Announc.">
        <title>Genome sequence of the saprophytic ascomycete Epicoccum nigrum ICMP 19927 strain isolated from New Zealand.</title>
        <authorList>
            <person name="Fokin M."/>
            <person name="Fleetwood D."/>
            <person name="Weir B.S."/>
            <person name="Villas-Boas S.G."/>
        </authorList>
    </citation>
    <scope>NUCLEOTIDE SEQUENCE [LARGE SCALE GENOMIC DNA]</scope>
    <source>
        <strain evidence="3 4">ICMP 19927</strain>
    </source>
</reference>
<protein>
    <recommendedName>
        <fullName evidence="2">SET domain-containing protein</fullName>
    </recommendedName>
</protein>
<dbReference type="STRING" id="105696.A0A1Y2MA78"/>
<sequence>MLPSVSFVLSSLLAATIAQSTPTPPTSDISSAPNFPSWHSSDYMCPGPPDVYAVRPSKGKGLGVFALHDLEIGDVVMREAPILKIDPPDYVRGTGYPMDAVAKLVRKEFETLSAADQEDVLSLTYHATPAEEATMDKLGIIFRTNAYNTDEQIGLFPKIARINHSCRPNTSYYWSKALNKRVVYASRAIRRGEELSVSYIGLLSGREERQKRLDRYGFTCTCEACSAAGAARQASDARRVRIHRGFGDLEPALTLDAPAGEAERSKARKHARESAHLAGLVEKEGLADYYAKAYRIAAISHARIAQWQPAAVFANKGYVLKHMEDPGSAWTAELYSLTASFVQSWESELKNGVPAGKGKAQK</sequence>
<dbReference type="CDD" id="cd20071">
    <property type="entry name" value="SET_SMYD"/>
    <property type="match status" value="1"/>
</dbReference>
<dbReference type="Proteomes" id="UP000193240">
    <property type="component" value="Unassembled WGS sequence"/>
</dbReference>
<dbReference type="SUPFAM" id="SSF82199">
    <property type="entry name" value="SET domain"/>
    <property type="match status" value="1"/>
</dbReference>
<evidence type="ECO:0000313" key="4">
    <source>
        <dbReference type="Proteomes" id="UP000193240"/>
    </source>
</evidence>
<dbReference type="OMA" id="NTSYYWS"/>
<proteinExistence type="predicted"/>
<accession>A0A1Y2MA78</accession>